<dbReference type="PANTHER" id="PTHR48105">
    <property type="entry name" value="THIOREDOXIN REDUCTASE 1-RELATED-RELATED"/>
    <property type="match status" value="1"/>
</dbReference>
<dbReference type="Gene3D" id="3.50.50.60">
    <property type="entry name" value="FAD/NAD(P)-binding domain"/>
    <property type="match status" value="2"/>
</dbReference>
<feature type="region of interest" description="Disordered" evidence="3">
    <location>
        <begin position="1"/>
        <end position="52"/>
    </location>
</feature>
<proteinExistence type="predicted"/>
<dbReference type="SUPFAM" id="SSF51905">
    <property type="entry name" value="FAD/NAD(P)-binding domain"/>
    <property type="match status" value="1"/>
</dbReference>
<accession>A0A4S4AKF1</accession>
<dbReference type="Pfam" id="PF07992">
    <property type="entry name" value="Pyr_redox_2"/>
    <property type="match status" value="1"/>
</dbReference>
<dbReference type="Proteomes" id="UP000307956">
    <property type="component" value="Unassembled WGS sequence"/>
</dbReference>
<dbReference type="EMBL" id="SSOD01000013">
    <property type="protein sequence ID" value="THF59394.1"/>
    <property type="molecule type" value="Genomic_DNA"/>
</dbReference>
<protein>
    <submittedName>
        <fullName evidence="5">NAD(P)/FAD-dependent oxidoreductase</fullName>
    </submittedName>
</protein>
<evidence type="ECO:0000256" key="2">
    <source>
        <dbReference type="ARBA" id="ARBA00023002"/>
    </source>
</evidence>
<dbReference type="PRINTS" id="PR00368">
    <property type="entry name" value="FADPNR"/>
</dbReference>
<dbReference type="InterPro" id="IPR050097">
    <property type="entry name" value="Ferredoxin-NADP_redctase_2"/>
</dbReference>
<keyword evidence="6" id="KW-1185">Reference proteome</keyword>
<evidence type="ECO:0000313" key="6">
    <source>
        <dbReference type="Proteomes" id="UP000307956"/>
    </source>
</evidence>
<evidence type="ECO:0000313" key="5">
    <source>
        <dbReference type="EMBL" id="THF59394.1"/>
    </source>
</evidence>
<comment type="caution">
    <text evidence="5">The sequence shown here is derived from an EMBL/GenBank/DDBJ whole genome shotgun (WGS) entry which is preliminary data.</text>
</comment>
<feature type="domain" description="FAD/NAD(P)-binding" evidence="4">
    <location>
        <begin position="91"/>
        <end position="392"/>
    </location>
</feature>
<feature type="compositionally biased region" description="Basic residues" evidence="3">
    <location>
        <begin position="22"/>
        <end position="32"/>
    </location>
</feature>
<dbReference type="PRINTS" id="PR00469">
    <property type="entry name" value="PNDRDTASEII"/>
</dbReference>
<reference evidence="5 6" key="1">
    <citation type="submission" date="2019-04" db="EMBL/GenBank/DDBJ databases">
        <title>Azoarcus rhizosphaerae sp. nov. isolated from rhizosphere of Ficus religiosa.</title>
        <authorList>
            <person name="Lin S.-Y."/>
            <person name="Hameed A."/>
            <person name="Hsu Y.-H."/>
            <person name="Young C.-C."/>
        </authorList>
    </citation>
    <scope>NUCLEOTIDE SEQUENCE [LARGE SCALE GENOMIC DNA]</scope>
    <source>
        <strain evidence="5 6">CC-YHH848</strain>
    </source>
</reference>
<keyword evidence="1" id="KW-0285">Flavoprotein</keyword>
<dbReference type="GO" id="GO:0016491">
    <property type="term" value="F:oxidoreductase activity"/>
    <property type="evidence" value="ECO:0007669"/>
    <property type="project" value="UniProtKB-KW"/>
</dbReference>
<evidence type="ECO:0000259" key="4">
    <source>
        <dbReference type="Pfam" id="PF07992"/>
    </source>
</evidence>
<evidence type="ECO:0000256" key="3">
    <source>
        <dbReference type="SAM" id="MobiDB-lite"/>
    </source>
</evidence>
<dbReference type="InterPro" id="IPR023753">
    <property type="entry name" value="FAD/NAD-binding_dom"/>
</dbReference>
<keyword evidence="2" id="KW-0560">Oxidoreductase</keyword>
<dbReference type="InterPro" id="IPR036188">
    <property type="entry name" value="FAD/NAD-bd_sf"/>
</dbReference>
<sequence length="413" mass="42460">MAGAVFSGQLRGRTARGLHGGQQHRPHRRRRTALRDRLRAPPPGRGLSLGPGRQALFRAGSALLPVLARRRGVGTAPPPARAAAGAAMKARVAILGAGPAGLSAALWAHNLGLLPLVLERTERTGGNQNLNFLPNKSVLGQDGPTGPELARRFHAHARASGVDIRTGVHLERIARGEGGGGFVLYPAHGGADAAMPCAALVIATGTAYRGTEVLAGVPGFAELAAERVACGPFAFVGLEALRGKSVLIVGGGDNAFENASLLLAVGATVIVATRSQPRAQAAFMGPVLAHGQAEVLADSRPLRLAAAGERIAARLATPGGEREVVVDRIHVLAGYQPNSTEPAALLLAGTGERLQTDDAGYVRVDAWGRTGIAGVYAAGDVCEVDFPCVVSALAGGARAAKIIERDLREAGDR</sequence>
<gene>
    <name evidence="5" type="ORF">E6O51_15490</name>
</gene>
<evidence type="ECO:0000256" key="1">
    <source>
        <dbReference type="ARBA" id="ARBA00022630"/>
    </source>
</evidence>
<dbReference type="OrthoDB" id="9795712at2"/>
<dbReference type="AlphaFoldDB" id="A0A4S4AKF1"/>
<organism evidence="5 6">
    <name type="scientific">Pseudothauera rhizosphaerae</name>
    <dbReference type="NCBI Taxonomy" id="2565932"/>
    <lineage>
        <taxon>Bacteria</taxon>
        <taxon>Pseudomonadati</taxon>
        <taxon>Pseudomonadota</taxon>
        <taxon>Betaproteobacteria</taxon>
        <taxon>Rhodocyclales</taxon>
        <taxon>Zoogloeaceae</taxon>
        <taxon>Pseudothauera</taxon>
    </lineage>
</organism>
<name>A0A4S4AKF1_9RHOO</name>